<dbReference type="AlphaFoldDB" id="A0A917S0I0"/>
<protein>
    <submittedName>
        <fullName evidence="1">Uncharacterized protein</fullName>
    </submittedName>
</protein>
<evidence type="ECO:0000313" key="1">
    <source>
        <dbReference type="EMBL" id="GGL45214.1"/>
    </source>
</evidence>
<comment type="caution">
    <text evidence="1">The sequence shown here is derived from an EMBL/GenBank/DDBJ whole genome shotgun (WGS) entry which is preliminary data.</text>
</comment>
<sequence length="173" mass="17044">MAGNRSGVILPGLLPAFVAARASARVANRVAKATPAVRPAGAGSVGTTTIAAIHTATVSRILAAKAVGTQLPAADSVATGRAVRSGPIVVAVTIGPDRRGSVSAAPIGPAADRVSGRRVRGRARTIIVRAVRDRNRARMVTGATTGRGSAEISGLRGALPPAIPIAGGITGAA</sequence>
<dbReference type="Proteomes" id="UP000638263">
    <property type="component" value="Unassembled WGS sequence"/>
</dbReference>
<gene>
    <name evidence="1" type="ORF">GCM10011588_69890</name>
</gene>
<name>A0A917S0I0_9NOCA</name>
<keyword evidence="2" id="KW-1185">Reference proteome</keyword>
<reference evidence="1" key="2">
    <citation type="submission" date="2020-09" db="EMBL/GenBank/DDBJ databases">
        <authorList>
            <person name="Sun Q."/>
            <person name="Zhou Y."/>
        </authorList>
    </citation>
    <scope>NUCLEOTIDE SEQUENCE</scope>
    <source>
        <strain evidence="1">CGMCC 4.3508</strain>
    </source>
</reference>
<reference evidence="1" key="1">
    <citation type="journal article" date="2014" name="Int. J. Syst. Evol. Microbiol.">
        <title>Complete genome sequence of Corynebacterium casei LMG S-19264T (=DSM 44701T), isolated from a smear-ripened cheese.</title>
        <authorList>
            <consortium name="US DOE Joint Genome Institute (JGI-PGF)"/>
            <person name="Walter F."/>
            <person name="Albersmeier A."/>
            <person name="Kalinowski J."/>
            <person name="Ruckert C."/>
        </authorList>
    </citation>
    <scope>NUCLEOTIDE SEQUENCE</scope>
    <source>
        <strain evidence="1">CGMCC 4.3508</strain>
    </source>
</reference>
<dbReference type="EMBL" id="BMMH01000039">
    <property type="protein sequence ID" value="GGL45214.1"/>
    <property type="molecule type" value="Genomic_DNA"/>
</dbReference>
<proteinExistence type="predicted"/>
<organism evidence="1 2">
    <name type="scientific">Nocardia jinanensis</name>
    <dbReference type="NCBI Taxonomy" id="382504"/>
    <lineage>
        <taxon>Bacteria</taxon>
        <taxon>Bacillati</taxon>
        <taxon>Actinomycetota</taxon>
        <taxon>Actinomycetes</taxon>
        <taxon>Mycobacteriales</taxon>
        <taxon>Nocardiaceae</taxon>
        <taxon>Nocardia</taxon>
    </lineage>
</organism>
<evidence type="ECO:0000313" key="2">
    <source>
        <dbReference type="Proteomes" id="UP000638263"/>
    </source>
</evidence>
<accession>A0A917S0I0</accession>